<sequence>MSRAEQPTTPMKLAVVGAAGRMGQTLIRVIHATPGAILAGAIERPGSPHIGGDAGELAGVGNLGVSITDDAAAAFAGVEGVLDFTTPAATVLFSGLAAQARIVHVIGTTGCTSEDEAKIAAAARHAVVIKSGNMSLGVNLLAVLVKQAARALGADDFDIEILEMHHKHKVDAPSGTALLLGEAAAEGRDIGLGQHSVRVRDGHTGARESGTIGFAALRGGSVVGDHSVILAGQGERITLSHHAEDRTIFARGAVKAALWGKGRKPGLYAMSDVLGLNS</sequence>
<dbReference type="PIRSF" id="PIRSF000161">
    <property type="entry name" value="DHPR"/>
    <property type="match status" value="1"/>
</dbReference>
<evidence type="ECO:0000313" key="17">
    <source>
        <dbReference type="Proteomes" id="UP000253324"/>
    </source>
</evidence>
<evidence type="ECO:0000256" key="6">
    <source>
        <dbReference type="ARBA" id="ARBA00023002"/>
    </source>
</evidence>
<feature type="binding site" evidence="13">
    <location>
        <begin position="17"/>
        <end position="22"/>
    </location>
    <ligand>
        <name>NAD(+)</name>
        <dbReference type="ChEBI" id="CHEBI:57540"/>
    </ligand>
</feature>
<dbReference type="InterPro" id="IPR036291">
    <property type="entry name" value="NAD(P)-bd_dom_sf"/>
</dbReference>
<accession>A0A368YWE6</accession>
<dbReference type="GO" id="GO:0009089">
    <property type="term" value="P:lysine biosynthetic process via diaminopimelate"/>
    <property type="evidence" value="ECO:0007669"/>
    <property type="project" value="UniProtKB-UniRule"/>
</dbReference>
<evidence type="ECO:0000259" key="14">
    <source>
        <dbReference type="Pfam" id="PF01113"/>
    </source>
</evidence>
<evidence type="ECO:0000256" key="3">
    <source>
        <dbReference type="ARBA" id="ARBA00022605"/>
    </source>
</evidence>
<dbReference type="GO" id="GO:0019877">
    <property type="term" value="P:diaminopimelate biosynthetic process"/>
    <property type="evidence" value="ECO:0007669"/>
    <property type="project" value="UniProtKB-UniRule"/>
</dbReference>
<dbReference type="Pfam" id="PF05173">
    <property type="entry name" value="DapB_C"/>
    <property type="match status" value="1"/>
</dbReference>
<dbReference type="InterPro" id="IPR022663">
    <property type="entry name" value="DapB_C"/>
</dbReference>
<dbReference type="Gene3D" id="3.40.50.720">
    <property type="entry name" value="NAD(P)-binding Rossmann-like Domain"/>
    <property type="match status" value="1"/>
</dbReference>
<evidence type="ECO:0000256" key="10">
    <source>
        <dbReference type="ARBA" id="ARBA00038983"/>
    </source>
</evidence>
<comment type="caution">
    <text evidence="16">The sequence shown here is derived from an EMBL/GenBank/DDBJ whole genome shotgun (WGS) entry which is preliminary data.</text>
</comment>
<feature type="binding site" evidence="13">
    <location>
        <begin position="107"/>
        <end position="109"/>
    </location>
    <ligand>
        <name>NAD(+)</name>
        <dbReference type="ChEBI" id="CHEBI:57540"/>
    </ligand>
</feature>
<protein>
    <recommendedName>
        <fullName evidence="10 13">4-hydroxy-tetrahydrodipicolinate reductase</fullName>
        <shortName evidence="13">HTPA reductase</shortName>
        <ecNumber evidence="10 13">1.17.1.8</ecNumber>
    </recommendedName>
</protein>
<comment type="catalytic activity">
    <reaction evidence="11 13">
        <text>(S)-2,3,4,5-tetrahydrodipicolinate + NADP(+) + H2O = (2S,4S)-4-hydroxy-2,3,4,5-tetrahydrodipicolinate + NADPH + H(+)</text>
        <dbReference type="Rhea" id="RHEA:35331"/>
        <dbReference type="ChEBI" id="CHEBI:15377"/>
        <dbReference type="ChEBI" id="CHEBI:15378"/>
        <dbReference type="ChEBI" id="CHEBI:16845"/>
        <dbReference type="ChEBI" id="CHEBI:57783"/>
        <dbReference type="ChEBI" id="CHEBI:58349"/>
        <dbReference type="ChEBI" id="CHEBI:67139"/>
        <dbReference type="EC" id="1.17.1.8"/>
    </reaction>
</comment>
<feature type="domain" description="Dihydrodipicolinate reductase C-terminal" evidence="15">
    <location>
        <begin position="137"/>
        <end position="274"/>
    </location>
</feature>
<feature type="binding site" evidence="13">
    <location>
        <position position="44"/>
    </location>
    <ligand>
        <name>NADP(+)</name>
        <dbReference type="ChEBI" id="CHEBI:58349"/>
    </ligand>
</feature>
<keyword evidence="17" id="KW-1185">Reference proteome</keyword>
<keyword evidence="6 13" id="KW-0560">Oxidoreductase</keyword>
<dbReference type="Gene3D" id="3.30.360.10">
    <property type="entry name" value="Dihydrodipicolinate Reductase, domain 2"/>
    <property type="match status" value="1"/>
</dbReference>
<keyword evidence="8 13" id="KW-0457">Lysine biosynthesis</keyword>
<evidence type="ECO:0000256" key="7">
    <source>
        <dbReference type="ARBA" id="ARBA00023027"/>
    </source>
</evidence>
<dbReference type="NCBIfam" id="TIGR00036">
    <property type="entry name" value="dapB"/>
    <property type="match status" value="1"/>
</dbReference>
<keyword evidence="2 13" id="KW-0963">Cytoplasm</keyword>
<comment type="subunit">
    <text evidence="13">Homotetramer.</text>
</comment>
<feature type="binding site" evidence="13">
    <location>
        <position position="166"/>
    </location>
    <ligand>
        <name>(S)-2,3,4,5-tetrahydrodipicolinate</name>
        <dbReference type="ChEBI" id="CHEBI:16845"/>
    </ligand>
</feature>
<dbReference type="PANTHER" id="PTHR20836:SF0">
    <property type="entry name" value="4-HYDROXY-TETRAHYDRODIPICOLINATE REDUCTASE 1, CHLOROPLASTIC-RELATED"/>
    <property type="match status" value="1"/>
</dbReference>
<dbReference type="PROSITE" id="PS01298">
    <property type="entry name" value="DAPB"/>
    <property type="match status" value="1"/>
</dbReference>
<feature type="binding site" evidence="13">
    <location>
        <begin position="131"/>
        <end position="134"/>
    </location>
    <ligand>
        <name>NAD(+)</name>
        <dbReference type="ChEBI" id="CHEBI:57540"/>
    </ligand>
</feature>
<dbReference type="GO" id="GO:0005829">
    <property type="term" value="C:cytosol"/>
    <property type="evidence" value="ECO:0007669"/>
    <property type="project" value="TreeGrafter"/>
</dbReference>
<dbReference type="InterPro" id="IPR023940">
    <property type="entry name" value="DHDPR_bac"/>
</dbReference>
<dbReference type="EC" id="1.17.1.8" evidence="10 13"/>
<dbReference type="InterPro" id="IPR022664">
    <property type="entry name" value="DapB_N_CS"/>
</dbReference>
<comment type="pathway">
    <text evidence="9 13">Amino-acid biosynthesis; L-lysine biosynthesis via DAP pathway; (S)-tetrahydrodipicolinate from L-aspartate: step 4/4.</text>
</comment>
<dbReference type="OrthoDB" id="9790352at2"/>
<dbReference type="Pfam" id="PF01113">
    <property type="entry name" value="DapB_N"/>
    <property type="match status" value="1"/>
</dbReference>
<evidence type="ECO:0000256" key="5">
    <source>
        <dbReference type="ARBA" id="ARBA00022915"/>
    </source>
</evidence>
<comment type="similarity">
    <text evidence="1 13">Belongs to the DapB family.</text>
</comment>
<dbReference type="HAMAP" id="MF_00102">
    <property type="entry name" value="DapB"/>
    <property type="match status" value="1"/>
</dbReference>
<keyword evidence="7 13" id="KW-0520">NAD</keyword>
<dbReference type="GO" id="GO:0051287">
    <property type="term" value="F:NAD binding"/>
    <property type="evidence" value="ECO:0007669"/>
    <property type="project" value="UniProtKB-UniRule"/>
</dbReference>
<keyword evidence="3 13" id="KW-0028">Amino-acid biosynthesis</keyword>
<dbReference type="SUPFAM" id="SSF55347">
    <property type="entry name" value="Glyceraldehyde-3-phosphate dehydrogenase-like, C-terminal domain"/>
    <property type="match status" value="1"/>
</dbReference>
<dbReference type="EMBL" id="QPJM01000004">
    <property type="protein sequence ID" value="RCW84493.1"/>
    <property type="molecule type" value="Genomic_DNA"/>
</dbReference>
<keyword evidence="5 13" id="KW-0220">Diaminopimelate biosynthesis</keyword>
<evidence type="ECO:0000256" key="1">
    <source>
        <dbReference type="ARBA" id="ARBA00006642"/>
    </source>
</evidence>
<evidence type="ECO:0000256" key="12">
    <source>
        <dbReference type="ARBA" id="ARBA00049396"/>
    </source>
</evidence>
<dbReference type="GO" id="GO:0008839">
    <property type="term" value="F:4-hydroxy-tetrahydrodipicolinate reductase"/>
    <property type="evidence" value="ECO:0007669"/>
    <property type="project" value="UniProtKB-UniRule"/>
</dbReference>
<feature type="domain" description="Dihydrodipicolinate reductase N-terminal" evidence="14">
    <location>
        <begin position="11"/>
        <end position="134"/>
    </location>
</feature>
<dbReference type="GO" id="GO:0050661">
    <property type="term" value="F:NADP binding"/>
    <property type="evidence" value="ECO:0007669"/>
    <property type="project" value="UniProtKB-UniRule"/>
</dbReference>
<evidence type="ECO:0000256" key="11">
    <source>
        <dbReference type="ARBA" id="ARBA00049080"/>
    </source>
</evidence>
<comment type="function">
    <text evidence="13">Catalyzes the conversion of 4-hydroxy-tetrahydrodipicolinate (HTPA) to tetrahydrodipicolinate.</text>
</comment>
<evidence type="ECO:0000256" key="13">
    <source>
        <dbReference type="HAMAP-Rule" id="MF_00102"/>
    </source>
</evidence>
<evidence type="ECO:0000313" key="16">
    <source>
        <dbReference type="EMBL" id="RCW84493.1"/>
    </source>
</evidence>
<dbReference type="AlphaFoldDB" id="A0A368YWE6"/>
<evidence type="ECO:0000256" key="9">
    <source>
        <dbReference type="ARBA" id="ARBA00037922"/>
    </source>
</evidence>
<comment type="subcellular location">
    <subcellularLocation>
        <location evidence="13">Cytoplasm</location>
    </subcellularLocation>
</comment>
<dbReference type="Proteomes" id="UP000253324">
    <property type="component" value="Unassembled WGS sequence"/>
</dbReference>
<feature type="active site" description="Proton donor" evidence="13">
    <location>
        <position position="169"/>
    </location>
</feature>
<keyword evidence="4 13" id="KW-0521">NADP</keyword>
<feature type="active site" description="Proton donor/acceptor" evidence="13">
    <location>
        <position position="165"/>
    </location>
</feature>
<organism evidence="16 17">
    <name type="scientific">Phyllobacterium bourgognense</name>
    <dbReference type="NCBI Taxonomy" id="314236"/>
    <lineage>
        <taxon>Bacteria</taxon>
        <taxon>Pseudomonadati</taxon>
        <taxon>Pseudomonadota</taxon>
        <taxon>Alphaproteobacteria</taxon>
        <taxon>Hyphomicrobiales</taxon>
        <taxon>Phyllobacteriaceae</taxon>
        <taxon>Phyllobacterium</taxon>
    </lineage>
</organism>
<dbReference type="PANTHER" id="PTHR20836">
    <property type="entry name" value="DIHYDRODIPICOLINATE REDUCTASE"/>
    <property type="match status" value="1"/>
</dbReference>
<comment type="catalytic activity">
    <reaction evidence="12 13">
        <text>(S)-2,3,4,5-tetrahydrodipicolinate + NAD(+) + H2O = (2S,4S)-4-hydroxy-2,3,4,5-tetrahydrodipicolinate + NADH + H(+)</text>
        <dbReference type="Rhea" id="RHEA:35323"/>
        <dbReference type="ChEBI" id="CHEBI:15377"/>
        <dbReference type="ChEBI" id="CHEBI:15378"/>
        <dbReference type="ChEBI" id="CHEBI:16845"/>
        <dbReference type="ChEBI" id="CHEBI:57540"/>
        <dbReference type="ChEBI" id="CHEBI:57945"/>
        <dbReference type="ChEBI" id="CHEBI:67139"/>
        <dbReference type="EC" id="1.17.1.8"/>
    </reaction>
</comment>
<evidence type="ECO:0000256" key="2">
    <source>
        <dbReference type="ARBA" id="ARBA00022490"/>
    </source>
</evidence>
<proteinExistence type="inferred from homology"/>
<comment type="caution">
    <text evidence="13">Was originally thought to be a dihydrodipicolinate reductase (DHDPR), catalyzing the conversion of dihydrodipicolinate to tetrahydrodipicolinate. However, it was shown in E.coli that the substrate of the enzymatic reaction is not dihydrodipicolinate (DHDP) but in fact (2S,4S)-4-hydroxy-2,3,4,5-tetrahydrodipicolinic acid (HTPA), the product released by the DapA-catalyzed reaction.</text>
</comment>
<dbReference type="SUPFAM" id="SSF51735">
    <property type="entry name" value="NAD(P)-binding Rossmann-fold domains"/>
    <property type="match status" value="1"/>
</dbReference>
<gene>
    <name evidence="13" type="primary">dapB</name>
    <name evidence="16" type="ORF">C7476_104249</name>
</gene>
<dbReference type="InterPro" id="IPR000846">
    <property type="entry name" value="DapB_N"/>
</dbReference>
<dbReference type="FunFam" id="3.30.360.10:FF:000004">
    <property type="entry name" value="4-hydroxy-tetrahydrodipicolinate reductase"/>
    <property type="match status" value="1"/>
</dbReference>
<dbReference type="CDD" id="cd02274">
    <property type="entry name" value="DHDPR_N"/>
    <property type="match status" value="1"/>
</dbReference>
<evidence type="ECO:0000256" key="8">
    <source>
        <dbReference type="ARBA" id="ARBA00023154"/>
    </source>
</evidence>
<evidence type="ECO:0000256" key="4">
    <source>
        <dbReference type="ARBA" id="ARBA00022857"/>
    </source>
</evidence>
<reference evidence="16 17" key="1">
    <citation type="submission" date="2018-07" db="EMBL/GenBank/DDBJ databases">
        <title>Genomic Encyclopedia of Type Strains, Phase III (KMG-III): the genomes of soil and plant-associated and newly described type strains.</title>
        <authorList>
            <person name="Whitman W."/>
        </authorList>
    </citation>
    <scope>NUCLEOTIDE SEQUENCE [LARGE SCALE GENOMIC DNA]</scope>
    <source>
        <strain evidence="16 17">31-25a</strain>
    </source>
</reference>
<dbReference type="GO" id="GO:0016726">
    <property type="term" value="F:oxidoreductase activity, acting on CH or CH2 groups, NAD or NADP as acceptor"/>
    <property type="evidence" value="ECO:0007669"/>
    <property type="project" value="UniProtKB-UniRule"/>
</dbReference>
<name>A0A368YWE6_9HYPH</name>
<dbReference type="UniPathway" id="UPA00034">
    <property type="reaction ID" value="UER00018"/>
</dbReference>
<dbReference type="RefSeq" id="WP_114429763.1">
    <property type="nucleotide sequence ID" value="NZ_QPJM01000004.1"/>
</dbReference>
<evidence type="ECO:0000259" key="15">
    <source>
        <dbReference type="Pfam" id="PF05173"/>
    </source>
</evidence>
<feature type="binding site" evidence="13">
    <location>
        <position position="43"/>
    </location>
    <ligand>
        <name>NAD(+)</name>
        <dbReference type="ChEBI" id="CHEBI:57540"/>
    </ligand>
</feature>
<feature type="binding site" evidence="13">
    <location>
        <begin position="175"/>
        <end position="176"/>
    </location>
    <ligand>
        <name>(S)-2,3,4,5-tetrahydrodipicolinate</name>
        <dbReference type="ChEBI" id="CHEBI:16845"/>
    </ligand>
</feature>